<protein>
    <submittedName>
        <fullName evidence="6">Molybdopterin-guanine dinucleotide biosynthesis protein MobB</fullName>
    </submittedName>
</protein>
<keyword evidence="3" id="KW-0408">Iron</keyword>
<dbReference type="STRING" id="1505907.TEU_11300"/>
<keyword evidence="4" id="KW-0411">Iron-sulfur</keyword>
<dbReference type="InterPro" id="IPR007202">
    <property type="entry name" value="4Fe-4S_dom"/>
</dbReference>
<proteinExistence type="predicted"/>
<dbReference type="GO" id="GO:0005525">
    <property type="term" value="F:GTP binding"/>
    <property type="evidence" value="ECO:0007669"/>
    <property type="project" value="InterPro"/>
</dbReference>
<dbReference type="KEGG" id="teu:TEU_11300"/>
<dbReference type="PROSITE" id="PS51656">
    <property type="entry name" value="4FE4S"/>
    <property type="match status" value="1"/>
</dbReference>
<dbReference type="GO" id="GO:0046872">
    <property type="term" value="F:metal ion binding"/>
    <property type="evidence" value="ECO:0007669"/>
    <property type="project" value="UniProtKB-KW"/>
</dbReference>
<keyword evidence="2" id="KW-0479">Metal-binding</keyword>
<dbReference type="Gene3D" id="3.40.50.300">
    <property type="entry name" value="P-loop containing nucleotide triphosphate hydrolases"/>
    <property type="match status" value="1"/>
</dbReference>
<dbReference type="InterPro" id="IPR052539">
    <property type="entry name" value="MGD_biosynthesis_adapter"/>
</dbReference>
<name>A0A097QWL0_9EURY</name>
<dbReference type="EMBL" id="CP008887">
    <property type="protein sequence ID" value="AIU70870.1"/>
    <property type="molecule type" value="Genomic_DNA"/>
</dbReference>
<dbReference type="Pfam" id="PF04060">
    <property type="entry name" value="FeS"/>
    <property type="match status" value="1"/>
</dbReference>
<feature type="domain" description="4Fe-4S" evidence="5">
    <location>
        <begin position="148"/>
        <end position="207"/>
    </location>
</feature>
<gene>
    <name evidence="6" type="ORF">TEU_11300</name>
</gene>
<dbReference type="OrthoDB" id="9014at2157"/>
<evidence type="ECO:0000259" key="5">
    <source>
        <dbReference type="PROSITE" id="PS51656"/>
    </source>
</evidence>
<dbReference type="InterPro" id="IPR027417">
    <property type="entry name" value="P-loop_NTPase"/>
</dbReference>
<dbReference type="RefSeq" id="WP_050003824.1">
    <property type="nucleotide sequence ID" value="NZ_CP008887.1"/>
</dbReference>
<dbReference type="InterPro" id="IPR004435">
    <property type="entry name" value="MobB_dom"/>
</dbReference>
<organism evidence="6 7">
    <name type="scientific">Thermococcus eurythermalis</name>
    <dbReference type="NCBI Taxonomy" id="1505907"/>
    <lineage>
        <taxon>Archaea</taxon>
        <taxon>Methanobacteriati</taxon>
        <taxon>Methanobacteriota</taxon>
        <taxon>Thermococci</taxon>
        <taxon>Thermococcales</taxon>
        <taxon>Thermococcaceae</taxon>
        <taxon>Thermococcus</taxon>
    </lineage>
</organism>
<sequence length="244" mass="26758">MKAVAFVGFKKSGKTTTVEAVARVLKERGYRVAIAKSMHADFDREGSDTWRFSKVADEVVVRAHDTDAVLFKAKDINALFSMVSADFLLLEGFKSARHVPKVICARSEADVRELNDGLAIAVSGVIASTGVEEVDGLPVIDATKEPERLADLVEKRAFMLPNIDCGLCGFNCAEMARLIVKGEKTPNDCVVLSSKPKVTVKIDGQVLPMKDWVQELVEKTIKGMLSAMKGYREGRRIEIVIRGD</sequence>
<keyword evidence="7" id="KW-1185">Reference proteome</keyword>
<evidence type="ECO:0000256" key="4">
    <source>
        <dbReference type="ARBA" id="ARBA00023014"/>
    </source>
</evidence>
<dbReference type="GO" id="GO:0051539">
    <property type="term" value="F:4 iron, 4 sulfur cluster binding"/>
    <property type="evidence" value="ECO:0007669"/>
    <property type="project" value="UniProtKB-KW"/>
</dbReference>
<dbReference type="HOGENOM" id="CLU_068199_0_0_2"/>
<dbReference type="GeneID" id="25154013"/>
<reference evidence="6 7" key="1">
    <citation type="journal article" date="2015" name="Int. J. Syst. Evol. Microbiol.">
        <title>Thermococcus eurythermalis sp. nov., a conditional piezophilic hyperthermophilic archaeon with a wide temperature range isolated from an oil-immersed chimney in the Guaymas Basin.</title>
        <authorList>
            <person name="Zhao W."/>
            <person name="Zeng X."/>
            <person name="Xiao X."/>
        </authorList>
    </citation>
    <scope>NUCLEOTIDE SEQUENCE [LARGE SCALE GENOMIC DNA]</scope>
    <source>
        <strain evidence="6 7">A501</strain>
    </source>
</reference>
<dbReference type="Gene3D" id="1.10.15.40">
    <property type="entry name" value="Electron transport complex subunit B, putative Fe-S cluster"/>
    <property type="match status" value="1"/>
</dbReference>
<dbReference type="PANTHER" id="PTHR40072">
    <property type="entry name" value="MOLYBDOPTERIN-GUANINE DINUCLEOTIDE BIOSYNTHESIS ADAPTER PROTEIN-RELATED"/>
    <property type="match status" value="1"/>
</dbReference>
<keyword evidence="1" id="KW-0004">4Fe-4S</keyword>
<evidence type="ECO:0000256" key="2">
    <source>
        <dbReference type="ARBA" id="ARBA00022723"/>
    </source>
</evidence>
<dbReference type="Pfam" id="PF03205">
    <property type="entry name" value="MobB"/>
    <property type="match status" value="1"/>
</dbReference>
<dbReference type="NCBIfam" id="NF011064">
    <property type="entry name" value="PRK14494.1-3"/>
    <property type="match status" value="1"/>
</dbReference>
<dbReference type="AlphaFoldDB" id="A0A097QWL0"/>
<dbReference type="NCBIfam" id="TIGR00176">
    <property type="entry name" value="mobB"/>
    <property type="match status" value="1"/>
</dbReference>
<evidence type="ECO:0000313" key="6">
    <source>
        <dbReference type="EMBL" id="AIU70870.1"/>
    </source>
</evidence>
<evidence type="ECO:0000256" key="3">
    <source>
        <dbReference type="ARBA" id="ARBA00023004"/>
    </source>
</evidence>
<dbReference type="PANTHER" id="PTHR40072:SF1">
    <property type="entry name" value="MOLYBDOPTERIN-GUANINE DINUCLEOTIDE BIOSYNTHESIS ADAPTER PROTEIN"/>
    <property type="match status" value="1"/>
</dbReference>
<accession>A0A097QWL0</accession>
<evidence type="ECO:0000256" key="1">
    <source>
        <dbReference type="ARBA" id="ARBA00022485"/>
    </source>
</evidence>
<dbReference type="SUPFAM" id="SSF52540">
    <property type="entry name" value="P-loop containing nucleoside triphosphate hydrolases"/>
    <property type="match status" value="1"/>
</dbReference>
<dbReference type="Proteomes" id="UP000029980">
    <property type="component" value="Chromosome"/>
</dbReference>
<dbReference type="GO" id="GO:0006777">
    <property type="term" value="P:Mo-molybdopterin cofactor biosynthetic process"/>
    <property type="evidence" value="ECO:0007669"/>
    <property type="project" value="InterPro"/>
</dbReference>
<evidence type="ECO:0000313" key="7">
    <source>
        <dbReference type="Proteomes" id="UP000029980"/>
    </source>
</evidence>